<dbReference type="Pfam" id="PF09345">
    <property type="entry name" value="SiaC"/>
    <property type="match status" value="1"/>
</dbReference>
<sequence>MVSDSLKIAATERSPEIEFDFGQGTLRFRGESYPEDASAVFGPVFVALDRFLAEAGGRNVLAEFDLAYFNSSSAKALMNIFQRLDGAAAAGTPVSVRWLHAPDDDTMREFGEDFQEDLEHVVFTLVAAEPTD</sequence>
<evidence type="ECO:0000313" key="3">
    <source>
        <dbReference type="Proteomes" id="UP000182983"/>
    </source>
</evidence>
<protein>
    <recommendedName>
        <fullName evidence="1">SiaC family regulatory phosphoprotein domain-containing protein</fullName>
    </recommendedName>
</protein>
<organism evidence="2 3">
    <name type="scientific">Magnetospirillum fulvum</name>
    <name type="common">Rhodospirillum fulvum</name>
    <dbReference type="NCBI Taxonomy" id="1082"/>
    <lineage>
        <taxon>Bacteria</taxon>
        <taxon>Pseudomonadati</taxon>
        <taxon>Pseudomonadota</taxon>
        <taxon>Alphaproteobacteria</taxon>
        <taxon>Rhodospirillales</taxon>
        <taxon>Rhodospirillaceae</taxon>
        <taxon>Magnetospirillum</taxon>
    </lineage>
</organism>
<dbReference type="Proteomes" id="UP000182983">
    <property type="component" value="Unassembled WGS sequence"/>
</dbReference>
<proteinExistence type="predicted"/>
<feature type="domain" description="SiaC family regulatory phosphoprotein" evidence="1">
    <location>
        <begin position="8"/>
        <end position="126"/>
    </location>
</feature>
<name>A0A1H6HXI3_MAGFU</name>
<accession>A0A1H6HXI3</accession>
<dbReference type="EMBL" id="FNWO01000007">
    <property type="protein sequence ID" value="SEH38897.1"/>
    <property type="molecule type" value="Genomic_DNA"/>
</dbReference>
<reference evidence="3" key="1">
    <citation type="submission" date="2016-10" db="EMBL/GenBank/DDBJ databases">
        <authorList>
            <person name="Varghese N."/>
            <person name="Submissions S."/>
        </authorList>
    </citation>
    <scope>NUCLEOTIDE SEQUENCE [LARGE SCALE GENOMIC DNA]</scope>
    <source>
        <strain evidence="3">DSM 13234</strain>
    </source>
</reference>
<dbReference type="AlphaFoldDB" id="A0A1H6HXI3"/>
<dbReference type="InterPro" id="IPR018530">
    <property type="entry name" value="SiaC"/>
</dbReference>
<gene>
    <name evidence="2" type="ORF">SAMN04244559_02098</name>
</gene>
<dbReference type="RefSeq" id="WP_074768276.1">
    <property type="nucleotide sequence ID" value="NZ_FNWO01000007.1"/>
</dbReference>
<evidence type="ECO:0000259" key="1">
    <source>
        <dbReference type="Pfam" id="PF09345"/>
    </source>
</evidence>
<keyword evidence="3" id="KW-1185">Reference proteome</keyword>
<dbReference type="OrthoDB" id="5297629at2"/>
<evidence type="ECO:0000313" key="2">
    <source>
        <dbReference type="EMBL" id="SEH38897.1"/>
    </source>
</evidence>